<sequence>MTSKAQSDAERPWHANFPAPKSTAGSMSREQLLGLLQDQKKLPGRDFLLVDLRRTDHEGGTIRGSLNLPAQSLWYSLESLYGLCKAAGVSVVAFYCGSSRGRGTRAAGWFQDVLEHRGETVMKSLVLAGGINGWFEAGGDYAKFVDGNEKD</sequence>
<dbReference type="PANTHER" id="PTHR10828">
    <property type="entry name" value="M-PHASE INDUCER PHOSPHATASE DUAL SPECIFICITY PHOSPHATASE CDC25"/>
    <property type="match status" value="1"/>
</dbReference>
<dbReference type="GO" id="GO:0005737">
    <property type="term" value="C:cytoplasm"/>
    <property type="evidence" value="ECO:0007669"/>
    <property type="project" value="TreeGrafter"/>
</dbReference>
<dbReference type="AlphaFoldDB" id="A0A2D3VB06"/>
<feature type="domain" description="Rhodanese" evidence="2">
    <location>
        <begin position="43"/>
        <end position="143"/>
    </location>
</feature>
<dbReference type="RefSeq" id="XP_023630864.1">
    <property type="nucleotide sequence ID" value="XM_023775096.1"/>
</dbReference>
<dbReference type="GO" id="GO:0004725">
    <property type="term" value="F:protein tyrosine phosphatase activity"/>
    <property type="evidence" value="ECO:0007669"/>
    <property type="project" value="TreeGrafter"/>
</dbReference>
<accession>A0A2D3VB06</accession>
<dbReference type="Proteomes" id="UP000225277">
    <property type="component" value="Unassembled WGS sequence"/>
</dbReference>
<dbReference type="SMART" id="SM00450">
    <property type="entry name" value="RHOD"/>
    <property type="match status" value="1"/>
</dbReference>
<dbReference type="InterPro" id="IPR036873">
    <property type="entry name" value="Rhodanese-like_dom_sf"/>
</dbReference>
<dbReference type="STRING" id="112498.A0A2D3VB06"/>
<name>A0A2D3VB06_9PEZI</name>
<keyword evidence="4" id="KW-1185">Reference proteome</keyword>
<dbReference type="PANTHER" id="PTHR10828:SF50">
    <property type="entry name" value="REDUCTASE (ARC2), PUTATIVE (AFU_ORTHOLOGUE AFUA_6G13400)-RELATED"/>
    <property type="match status" value="1"/>
</dbReference>
<dbReference type="Pfam" id="PF00581">
    <property type="entry name" value="Rhodanese"/>
    <property type="match status" value="1"/>
</dbReference>
<dbReference type="GeneID" id="35604917"/>
<proteinExistence type="predicted"/>
<organism evidence="3 4">
    <name type="scientific">Ramularia collo-cygni</name>
    <dbReference type="NCBI Taxonomy" id="112498"/>
    <lineage>
        <taxon>Eukaryota</taxon>
        <taxon>Fungi</taxon>
        <taxon>Dikarya</taxon>
        <taxon>Ascomycota</taxon>
        <taxon>Pezizomycotina</taxon>
        <taxon>Dothideomycetes</taxon>
        <taxon>Dothideomycetidae</taxon>
        <taxon>Mycosphaerellales</taxon>
        <taxon>Mycosphaerellaceae</taxon>
        <taxon>Ramularia</taxon>
    </lineage>
</organism>
<evidence type="ECO:0000259" key="2">
    <source>
        <dbReference type="PROSITE" id="PS50206"/>
    </source>
</evidence>
<dbReference type="Gene3D" id="3.40.250.10">
    <property type="entry name" value="Rhodanese-like domain"/>
    <property type="match status" value="1"/>
</dbReference>
<dbReference type="PROSITE" id="PS50206">
    <property type="entry name" value="RHODANESE_3"/>
    <property type="match status" value="1"/>
</dbReference>
<feature type="region of interest" description="Disordered" evidence="1">
    <location>
        <begin position="1"/>
        <end position="25"/>
    </location>
</feature>
<evidence type="ECO:0000313" key="3">
    <source>
        <dbReference type="EMBL" id="CZT24140.1"/>
    </source>
</evidence>
<dbReference type="GO" id="GO:0005634">
    <property type="term" value="C:nucleus"/>
    <property type="evidence" value="ECO:0007669"/>
    <property type="project" value="TreeGrafter"/>
</dbReference>
<evidence type="ECO:0000256" key="1">
    <source>
        <dbReference type="SAM" id="MobiDB-lite"/>
    </source>
</evidence>
<protein>
    <submittedName>
        <fullName evidence="3">Related to arsenate reductase (Arc2)</fullName>
    </submittedName>
</protein>
<gene>
    <name evidence="3" type="ORF">RCC_09857</name>
</gene>
<reference evidence="3 4" key="1">
    <citation type="submission" date="2016-03" db="EMBL/GenBank/DDBJ databases">
        <authorList>
            <person name="Ploux O."/>
        </authorList>
    </citation>
    <scope>NUCLEOTIDE SEQUENCE [LARGE SCALE GENOMIC DNA]</scope>
    <source>
        <strain evidence="3 4">URUG2</strain>
    </source>
</reference>
<dbReference type="SUPFAM" id="SSF52821">
    <property type="entry name" value="Rhodanese/Cell cycle control phosphatase"/>
    <property type="match status" value="1"/>
</dbReference>
<evidence type="ECO:0000313" key="4">
    <source>
        <dbReference type="Proteomes" id="UP000225277"/>
    </source>
</evidence>
<dbReference type="EMBL" id="FJUY01000019">
    <property type="protein sequence ID" value="CZT24140.1"/>
    <property type="molecule type" value="Genomic_DNA"/>
</dbReference>
<dbReference type="InterPro" id="IPR001763">
    <property type="entry name" value="Rhodanese-like_dom"/>
</dbReference>
<dbReference type="OrthoDB" id="8300214at2759"/>